<dbReference type="AlphaFoldDB" id="A0A2K1JJ40"/>
<evidence type="ECO:0000313" key="4">
    <source>
        <dbReference type="Proteomes" id="UP000006727"/>
    </source>
</evidence>
<dbReference type="InterPro" id="IPR053021">
    <property type="entry name" value="Chloroplast_ADK"/>
</dbReference>
<dbReference type="PANTHER" id="PTHR35509">
    <property type="entry name" value="DOMAIN PROTEIN, PUTATIVE (DUF1995)-RELATED"/>
    <property type="match status" value="1"/>
</dbReference>
<reference evidence="2 4" key="2">
    <citation type="journal article" date="2018" name="Plant J.">
        <title>The Physcomitrella patens chromosome-scale assembly reveals moss genome structure and evolution.</title>
        <authorList>
            <person name="Lang D."/>
            <person name="Ullrich K.K."/>
            <person name="Murat F."/>
            <person name="Fuchs J."/>
            <person name="Jenkins J."/>
            <person name="Haas F.B."/>
            <person name="Piednoel M."/>
            <person name="Gundlach H."/>
            <person name="Van Bel M."/>
            <person name="Meyberg R."/>
            <person name="Vives C."/>
            <person name="Morata J."/>
            <person name="Symeonidi A."/>
            <person name="Hiss M."/>
            <person name="Muchero W."/>
            <person name="Kamisugi Y."/>
            <person name="Saleh O."/>
            <person name="Blanc G."/>
            <person name="Decker E.L."/>
            <person name="van Gessel N."/>
            <person name="Grimwood J."/>
            <person name="Hayes R.D."/>
            <person name="Graham S.W."/>
            <person name="Gunter L.E."/>
            <person name="McDaniel S.F."/>
            <person name="Hoernstein S.N.W."/>
            <person name="Larsson A."/>
            <person name="Li F.W."/>
            <person name="Perroud P.F."/>
            <person name="Phillips J."/>
            <person name="Ranjan P."/>
            <person name="Rokshar D.S."/>
            <person name="Rothfels C.J."/>
            <person name="Schneider L."/>
            <person name="Shu S."/>
            <person name="Stevenson D.W."/>
            <person name="Thummler F."/>
            <person name="Tillich M."/>
            <person name="Villarreal Aguilar J.C."/>
            <person name="Widiez T."/>
            <person name="Wong G.K."/>
            <person name="Wymore A."/>
            <person name="Zhang Y."/>
            <person name="Zimmer A.D."/>
            <person name="Quatrano R.S."/>
            <person name="Mayer K.F.X."/>
            <person name="Goodstein D."/>
            <person name="Casacuberta J.M."/>
            <person name="Vandepoele K."/>
            <person name="Reski R."/>
            <person name="Cuming A.C."/>
            <person name="Tuskan G.A."/>
            <person name="Maumus F."/>
            <person name="Salse J."/>
            <person name="Schmutz J."/>
            <person name="Rensing S.A."/>
        </authorList>
    </citation>
    <scope>NUCLEOTIDE SEQUENCE [LARGE SCALE GENOMIC DNA]</scope>
    <source>
        <strain evidence="3 4">cv. Gransden 2004</strain>
    </source>
</reference>
<dbReference type="Proteomes" id="UP000006727">
    <property type="component" value="Chromosome 14"/>
</dbReference>
<dbReference type="EMBL" id="ABEU02000014">
    <property type="protein sequence ID" value="PNR41346.1"/>
    <property type="molecule type" value="Genomic_DNA"/>
</dbReference>
<dbReference type="OrthoDB" id="8026949at2759"/>
<evidence type="ECO:0000313" key="2">
    <source>
        <dbReference type="EMBL" id="PNR41346.1"/>
    </source>
</evidence>
<organism evidence="2">
    <name type="scientific">Physcomitrium patens</name>
    <name type="common">Spreading-leaved earth moss</name>
    <name type="synonym">Physcomitrella patens</name>
    <dbReference type="NCBI Taxonomy" id="3218"/>
    <lineage>
        <taxon>Eukaryota</taxon>
        <taxon>Viridiplantae</taxon>
        <taxon>Streptophyta</taxon>
        <taxon>Embryophyta</taxon>
        <taxon>Bryophyta</taxon>
        <taxon>Bryophytina</taxon>
        <taxon>Bryopsida</taxon>
        <taxon>Funariidae</taxon>
        <taxon>Funariales</taxon>
        <taxon>Funariaceae</taxon>
        <taxon>Physcomitrium</taxon>
    </lineage>
</organism>
<dbReference type="EnsemblPlants" id="Pp3c14_19950V3.1">
    <property type="protein sequence ID" value="Pp3c14_19950V3.1"/>
    <property type="gene ID" value="Pp3c14_19950"/>
</dbReference>
<proteinExistence type="predicted"/>
<dbReference type="OMA" id="PGDWQVF"/>
<protein>
    <recommendedName>
        <fullName evidence="1">DUF1995 domain-containing protein</fullName>
    </recommendedName>
</protein>
<dbReference type="Gramene" id="Pp3c14_19950V3.2">
    <property type="protein sequence ID" value="Pp3c14_19950V3.2"/>
    <property type="gene ID" value="Pp3c14_19950"/>
</dbReference>
<name>A0A2K1JJ40_PHYPA</name>
<keyword evidence="4" id="KW-1185">Reference proteome</keyword>
<reference evidence="3" key="3">
    <citation type="submission" date="2020-12" db="UniProtKB">
        <authorList>
            <consortium name="EnsemblPlants"/>
        </authorList>
    </citation>
    <scope>IDENTIFICATION</scope>
</reference>
<gene>
    <name evidence="3" type="primary">LOC112291477</name>
    <name evidence="2" type="ORF">PHYPA_018749</name>
</gene>
<dbReference type="Pfam" id="PF09353">
    <property type="entry name" value="DUF1995"/>
    <property type="match status" value="1"/>
</dbReference>
<feature type="domain" description="DUF1995" evidence="1">
    <location>
        <begin position="95"/>
        <end position="303"/>
    </location>
</feature>
<dbReference type="InterPro" id="IPR018962">
    <property type="entry name" value="DUF1995"/>
</dbReference>
<dbReference type="EnsemblPlants" id="Pp3c14_19950V3.2">
    <property type="protein sequence ID" value="Pp3c14_19950V3.2"/>
    <property type="gene ID" value="Pp3c14_19950"/>
</dbReference>
<dbReference type="Gramene" id="Pp3c14_19950V3.1">
    <property type="protein sequence ID" value="Pp3c14_19950V3.1"/>
    <property type="gene ID" value="Pp3c14_19950"/>
</dbReference>
<sequence>MSSSAVLTRCSACLRNGSSVSAPGNSALPSRVTHLRSSALVTPQNVKLTMKGMVGRRGGSSRRGFVTASSNEDDVITTEEVLGLPAGKKRQFPLPASVDESVSQARQACQQAIKDEKIRMMLEIILPLIGATDLDDWPGGIEMQFKAGAPLVSTLLRGLLDTASAQKKDGGCRTYIIDDSDAVGGWESDEIAAVLFPTPETLDAVEALASVPHRPLLLVNAQWQPGQIVSDFGFGARKKAREDLVNTFEVVYFLKRSRILGEDVCLMRRYPGDWQVFVIDEAGGTNECVGVESERPSYRRLEEILKSRKGSKAGQGWFDRLVGEFKFNQKSLKNDDN</sequence>
<dbReference type="PaxDb" id="3218-PP1S34_150V6.1"/>
<dbReference type="RefSeq" id="XP_024394690.1">
    <property type="nucleotide sequence ID" value="XM_024538922.2"/>
</dbReference>
<accession>A0A2K1JJ40</accession>
<evidence type="ECO:0000313" key="3">
    <source>
        <dbReference type="EnsemblPlants" id="Pp3c14_19950V3.1"/>
    </source>
</evidence>
<evidence type="ECO:0000259" key="1">
    <source>
        <dbReference type="Pfam" id="PF09353"/>
    </source>
</evidence>
<dbReference type="PANTHER" id="PTHR35509:SF4">
    <property type="entry name" value="DUF1995 DOMAIN-CONTAINING PROTEIN"/>
    <property type="match status" value="1"/>
</dbReference>
<dbReference type="GeneID" id="112291477"/>
<reference evidence="2 4" key="1">
    <citation type="journal article" date="2008" name="Science">
        <title>The Physcomitrella genome reveals evolutionary insights into the conquest of land by plants.</title>
        <authorList>
            <person name="Rensing S."/>
            <person name="Lang D."/>
            <person name="Zimmer A."/>
            <person name="Terry A."/>
            <person name="Salamov A."/>
            <person name="Shapiro H."/>
            <person name="Nishiyama T."/>
            <person name="Perroud P.-F."/>
            <person name="Lindquist E."/>
            <person name="Kamisugi Y."/>
            <person name="Tanahashi T."/>
            <person name="Sakakibara K."/>
            <person name="Fujita T."/>
            <person name="Oishi K."/>
            <person name="Shin-I T."/>
            <person name="Kuroki Y."/>
            <person name="Toyoda A."/>
            <person name="Suzuki Y."/>
            <person name="Hashimoto A."/>
            <person name="Yamaguchi K."/>
            <person name="Sugano A."/>
            <person name="Kohara Y."/>
            <person name="Fujiyama A."/>
            <person name="Anterola A."/>
            <person name="Aoki S."/>
            <person name="Ashton N."/>
            <person name="Barbazuk W.B."/>
            <person name="Barker E."/>
            <person name="Bennetzen J."/>
            <person name="Bezanilla M."/>
            <person name="Blankenship R."/>
            <person name="Cho S.H."/>
            <person name="Dutcher S."/>
            <person name="Estelle M."/>
            <person name="Fawcett J.A."/>
            <person name="Gundlach H."/>
            <person name="Hanada K."/>
            <person name="Heyl A."/>
            <person name="Hicks K.A."/>
            <person name="Hugh J."/>
            <person name="Lohr M."/>
            <person name="Mayer K."/>
            <person name="Melkozernov A."/>
            <person name="Murata T."/>
            <person name="Nelson D."/>
            <person name="Pils B."/>
            <person name="Prigge M."/>
            <person name="Reiss B."/>
            <person name="Renner T."/>
            <person name="Rombauts S."/>
            <person name="Rushton P."/>
            <person name="Sanderfoot A."/>
            <person name="Schween G."/>
            <person name="Shiu S.-H."/>
            <person name="Stueber K."/>
            <person name="Theodoulou F.L."/>
            <person name="Tu H."/>
            <person name="Van de Peer Y."/>
            <person name="Verrier P.J."/>
            <person name="Waters E."/>
            <person name="Wood A."/>
            <person name="Yang L."/>
            <person name="Cove D."/>
            <person name="Cuming A."/>
            <person name="Hasebe M."/>
            <person name="Lucas S."/>
            <person name="Mishler D.B."/>
            <person name="Reski R."/>
            <person name="Grigoriev I."/>
            <person name="Quatrano R.S."/>
            <person name="Boore J.L."/>
        </authorList>
    </citation>
    <scope>NUCLEOTIDE SEQUENCE [LARGE SCALE GENOMIC DNA]</scope>
    <source>
        <strain evidence="3 4">cv. Gransden 2004</strain>
    </source>
</reference>